<feature type="compositionally biased region" description="Polar residues" evidence="2">
    <location>
        <begin position="325"/>
        <end position="335"/>
    </location>
</feature>
<gene>
    <name evidence="5" type="ORF">PIB30_021375</name>
</gene>
<evidence type="ECO:0000256" key="2">
    <source>
        <dbReference type="SAM" id="MobiDB-lite"/>
    </source>
</evidence>
<dbReference type="PROSITE" id="PS51038">
    <property type="entry name" value="BAH"/>
    <property type="match status" value="1"/>
</dbReference>
<dbReference type="PANTHER" id="PTHR47073:SF5">
    <property type="entry name" value="BAH DOMAIN PROTEIN"/>
    <property type="match status" value="1"/>
</dbReference>
<feature type="region of interest" description="Disordered" evidence="2">
    <location>
        <begin position="315"/>
        <end position="343"/>
    </location>
</feature>
<protein>
    <recommendedName>
        <fullName evidence="7">BAH domain-containing protein</fullName>
    </recommendedName>
</protein>
<evidence type="ECO:0000259" key="3">
    <source>
        <dbReference type="PROSITE" id="PS50102"/>
    </source>
</evidence>
<proteinExistence type="predicted"/>
<dbReference type="InterPro" id="IPR012677">
    <property type="entry name" value="Nucleotide-bd_a/b_plait_sf"/>
</dbReference>
<dbReference type="Gene3D" id="3.30.70.330">
    <property type="match status" value="1"/>
</dbReference>
<dbReference type="InterPro" id="IPR035979">
    <property type="entry name" value="RBD_domain_sf"/>
</dbReference>
<keyword evidence="6" id="KW-1185">Reference proteome</keyword>
<evidence type="ECO:0008006" key="7">
    <source>
        <dbReference type="Google" id="ProtNLM"/>
    </source>
</evidence>
<dbReference type="SUPFAM" id="SSF54928">
    <property type="entry name" value="RNA-binding domain, RBD"/>
    <property type="match status" value="1"/>
</dbReference>
<dbReference type="PANTHER" id="PTHR47073">
    <property type="entry name" value="PROTEIN ANTI-SILENCING 1"/>
    <property type="match status" value="1"/>
</dbReference>
<dbReference type="InterPro" id="IPR001025">
    <property type="entry name" value="BAH_dom"/>
</dbReference>
<reference evidence="5 6" key="1">
    <citation type="journal article" date="2023" name="Plants (Basel)">
        <title>Bridging the Gap: Combining Genomics and Transcriptomics Approaches to Understand Stylosanthes scabra, an Orphan Legume from the Brazilian Caatinga.</title>
        <authorList>
            <person name="Ferreira-Neto J.R.C."/>
            <person name="da Silva M.D."/>
            <person name="Binneck E."/>
            <person name="de Melo N.F."/>
            <person name="da Silva R.H."/>
            <person name="de Melo A.L.T.M."/>
            <person name="Pandolfi V."/>
            <person name="Bustamante F.O."/>
            <person name="Brasileiro-Vidal A.C."/>
            <person name="Benko-Iseppon A.M."/>
        </authorList>
    </citation>
    <scope>NUCLEOTIDE SEQUENCE [LARGE SCALE GENOMIC DNA]</scope>
    <source>
        <tissue evidence="5">Leaves</tissue>
    </source>
</reference>
<keyword evidence="1" id="KW-0694">RNA-binding</keyword>
<comment type="caution">
    <text evidence="5">The sequence shown here is derived from an EMBL/GenBank/DDBJ whole genome shotgun (WGS) entry which is preliminary data.</text>
</comment>
<evidence type="ECO:0000313" key="6">
    <source>
        <dbReference type="Proteomes" id="UP001341840"/>
    </source>
</evidence>
<dbReference type="InterPro" id="IPR043151">
    <property type="entry name" value="BAH_sf"/>
</dbReference>
<dbReference type="InterPro" id="IPR000504">
    <property type="entry name" value="RRM_dom"/>
</dbReference>
<feature type="domain" description="BAH" evidence="4">
    <location>
        <begin position="41"/>
        <end position="166"/>
    </location>
</feature>
<accession>A0ABU6R972</accession>
<evidence type="ECO:0000259" key="4">
    <source>
        <dbReference type="PROSITE" id="PS51038"/>
    </source>
</evidence>
<evidence type="ECO:0000256" key="1">
    <source>
        <dbReference type="PROSITE-ProRule" id="PRU00176"/>
    </source>
</evidence>
<organism evidence="5 6">
    <name type="scientific">Stylosanthes scabra</name>
    <dbReference type="NCBI Taxonomy" id="79078"/>
    <lineage>
        <taxon>Eukaryota</taxon>
        <taxon>Viridiplantae</taxon>
        <taxon>Streptophyta</taxon>
        <taxon>Embryophyta</taxon>
        <taxon>Tracheophyta</taxon>
        <taxon>Spermatophyta</taxon>
        <taxon>Magnoliopsida</taxon>
        <taxon>eudicotyledons</taxon>
        <taxon>Gunneridae</taxon>
        <taxon>Pentapetalae</taxon>
        <taxon>rosids</taxon>
        <taxon>fabids</taxon>
        <taxon>Fabales</taxon>
        <taxon>Fabaceae</taxon>
        <taxon>Papilionoideae</taxon>
        <taxon>50 kb inversion clade</taxon>
        <taxon>dalbergioids sensu lato</taxon>
        <taxon>Dalbergieae</taxon>
        <taxon>Pterocarpus clade</taxon>
        <taxon>Stylosanthes</taxon>
    </lineage>
</organism>
<dbReference type="Proteomes" id="UP001341840">
    <property type="component" value="Unassembled WGS sequence"/>
</dbReference>
<evidence type="ECO:0000313" key="5">
    <source>
        <dbReference type="EMBL" id="MED6120512.1"/>
    </source>
</evidence>
<dbReference type="Gene3D" id="2.30.30.490">
    <property type="match status" value="1"/>
</dbReference>
<feature type="domain" description="RRM" evidence="3">
    <location>
        <begin position="393"/>
        <end position="476"/>
    </location>
</feature>
<sequence>MSGPSGAKVGDLLDFKWGIRRGVGLKNKDVRFFESFVYEGVEYFLYDSAYFYHDHLLETSVGKLVKMYERPTHEKVLKVVWFFRPSEVRNFLGDYQPRWNELFLASGAGKGLSNITPLESIMGKCNVVCTSKDKRNPEPSETELKTADFTFNCAFDVGRRAILDTFPDVIDGIEVTRFFNRKGERNLSKPLHAGTDTRPKIRIKTRTSPSTMLCQQVEDNAEVRTSENVVPKISSDSFPYKKRKAEDENPTLNPSSEYLMEKELDEKGAKLRQDKGVNRCKKITELTTGPNANDESSLHSFPFKKRKLGDEKLIINERPDPGKINRSSSTSQPNKSLKDKEFDEEVAKLRQEGRVKTCGKVIEVTERPDAERRKWFKKMHWDQRLQEAQEMGTLVLLSNLDPSYTSNEVEDLIWHALKKKVEARVIELGVKSNDYYGRALVIFKTKDTAQNAMTELNRRCLVLGDGRVVGARRGTLTEPNKQGEFHGHLTIDRIPSKRLRPEMRNAVSTSHCAQCNTIEYEMANEWLLQYKKYDASWEALSKKQMKEIEDVKSKLKMDSIFPVTS</sequence>
<name>A0ABU6R972_9FABA</name>
<dbReference type="Pfam" id="PF01426">
    <property type="entry name" value="BAH"/>
    <property type="match status" value="1"/>
</dbReference>
<dbReference type="PROSITE" id="PS50102">
    <property type="entry name" value="RRM"/>
    <property type="match status" value="1"/>
</dbReference>
<dbReference type="EMBL" id="JASCZI010030278">
    <property type="protein sequence ID" value="MED6120512.1"/>
    <property type="molecule type" value="Genomic_DNA"/>
</dbReference>